<evidence type="ECO:0000256" key="6">
    <source>
        <dbReference type="ARBA" id="ARBA00023002"/>
    </source>
</evidence>
<dbReference type="Gene3D" id="3.40.30.10">
    <property type="entry name" value="Glutaredoxin"/>
    <property type="match status" value="1"/>
</dbReference>
<dbReference type="Pfam" id="PF00578">
    <property type="entry name" value="AhpC-TSA"/>
    <property type="match status" value="1"/>
</dbReference>
<evidence type="ECO:0000256" key="7">
    <source>
        <dbReference type="ARBA" id="ARBA00023157"/>
    </source>
</evidence>
<keyword evidence="7" id="KW-1015">Disulfide bond</keyword>
<dbReference type="PANTHER" id="PTHR42801">
    <property type="entry name" value="THIOREDOXIN-DEPENDENT PEROXIDE REDUCTASE"/>
    <property type="match status" value="1"/>
</dbReference>
<dbReference type="InterPro" id="IPR013766">
    <property type="entry name" value="Thioredoxin_domain"/>
</dbReference>
<dbReference type="InterPro" id="IPR036249">
    <property type="entry name" value="Thioredoxin-like_sf"/>
</dbReference>
<reference evidence="15 16" key="1">
    <citation type="submission" date="2019-03" db="EMBL/GenBank/DDBJ databases">
        <title>Genomic Encyclopedia of Type Strains, Phase IV (KMG-IV): sequencing the most valuable type-strain genomes for metagenomic binning, comparative biology and taxonomic classification.</title>
        <authorList>
            <person name="Goeker M."/>
        </authorList>
    </citation>
    <scope>NUCLEOTIDE SEQUENCE [LARGE SCALE GENOMIC DNA]</scope>
    <source>
        <strain evidence="15 16">DSM 17974</strain>
    </source>
</reference>
<comment type="catalytic activity">
    <reaction evidence="12">
        <text>a hydroperoxide + [thioredoxin]-dithiol = an alcohol + [thioredoxin]-disulfide + H2O</text>
        <dbReference type="Rhea" id="RHEA:62620"/>
        <dbReference type="Rhea" id="RHEA-COMP:10698"/>
        <dbReference type="Rhea" id="RHEA-COMP:10700"/>
        <dbReference type="ChEBI" id="CHEBI:15377"/>
        <dbReference type="ChEBI" id="CHEBI:29950"/>
        <dbReference type="ChEBI" id="CHEBI:30879"/>
        <dbReference type="ChEBI" id="CHEBI:35924"/>
        <dbReference type="ChEBI" id="CHEBI:50058"/>
        <dbReference type="EC" id="1.11.1.24"/>
    </reaction>
</comment>
<evidence type="ECO:0000256" key="2">
    <source>
        <dbReference type="ARBA" id="ARBA00011245"/>
    </source>
</evidence>
<evidence type="ECO:0000256" key="8">
    <source>
        <dbReference type="ARBA" id="ARBA00023284"/>
    </source>
</evidence>
<protein>
    <recommendedName>
        <fullName evidence="3">thioredoxin-dependent peroxiredoxin</fullName>
        <ecNumber evidence="3">1.11.1.24</ecNumber>
    </recommendedName>
    <alternativeName>
        <fullName evidence="11">Bacterioferritin comigratory protein</fullName>
    </alternativeName>
    <alternativeName>
        <fullName evidence="9">Thioredoxin peroxidase</fullName>
    </alternativeName>
</protein>
<dbReference type="FunFam" id="3.40.30.10:FF:000007">
    <property type="entry name" value="Thioredoxin-dependent thiol peroxidase"/>
    <property type="match status" value="1"/>
</dbReference>
<dbReference type="AlphaFoldDB" id="A0A4R8LPT3"/>
<keyword evidence="4" id="KW-0575">Peroxidase</keyword>
<evidence type="ECO:0000256" key="13">
    <source>
        <dbReference type="PIRSR" id="PIRSR000239-1"/>
    </source>
</evidence>
<dbReference type="SUPFAM" id="SSF52833">
    <property type="entry name" value="Thioredoxin-like"/>
    <property type="match status" value="1"/>
</dbReference>
<evidence type="ECO:0000259" key="14">
    <source>
        <dbReference type="PROSITE" id="PS51352"/>
    </source>
</evidence>
<evidence type="ECO:0000256" key="12">
    <source>
        <dbReference type="ARBA" id="ARBA00049091"/>
    </source>
</evidence>
<comment type="function">
    <text evidence="1">Thiol-specific peroxidase that catalyzes the reduction of hydrogen peroxide and organic hydroperoxides to water and alcohols, respectively. Plays a role in cell protection against oxidative stress by detoxifying peroxides and as sensor of hydrogen peroxide-mediated signaling events.</text>
</comment>
<evidence type="ECO:0000256" key="1">
    <source>
        <dbReference type="ARBA" id="ARBA00003330"/>
    </source>
</evidence>
<keyword evidence="6" id="KW-0560">Oxidoreductase</keyword>
<dbReference type="GO" id="GO:0045454">
    <property type="term" value="P:cell redox homeostasis"/>
    <property type="evidence" value="ECO:0007669"/>
    <property type="project" value="TreeGrafter"/>
</dbReference>
<evidence type="ECO:0000256" key="11">
    <source>
        <dbReference type="ARBA" id="ARBA00041373"/>
    </source>
</evidence>
<dbReference type="EMBL" id="SORF01000004">
    <property type="protein sequence ID" value="TDY49510.1"/>
    <property type="molecule type" value="Genomic_DNA"/>
</dbReference>
<dbReference type="CDD" id="cd03017">
    <property type="entry name" value="PRX_BCP"/>
    <property type="match status" value="1"/>
</dbReference>
<name>A0A4R8LPT3_9BACL</name>
<evidence type="ECO:0000256" key="10">
    <source>
        <dbReference type="ARBA" id="ARBA00038489"/>
    </source>
</evidence>
<evidence type="ECO:0000256" key="4">
    <source>
        <dbReference type="ARBA" id="ARBA00022559"/>
    </source>
</evidence>
<dbReference type="PROSITE" id="PS51352">
    <property type="entry name" value="THIOREDOXIN_2"/>
    <property type="match status" value="1"/>
</dbReference>
<proteinExistence type="inferred from homology"/>
<dbReference type="RefSeq" id="WP_134158966.1">
    <property type="nucleotide sequence ID" value="NZ_SORF01000004.1"/>
</dbReference>
<dbReference type="EC" id="1.11.1.24" evidence="3"/>
<feature type="active site" description="Cysteine sulfenic acid (-SOH) intermediate; for peroxidase activity" evidence="13">
    <location>
        <position position="45"/>
    </location>
</feature>
<comment type="caution">
    <text evidence="15">The sequence shown here is derived from an EMBL/GenBank/DDBJ whole genome shotgun (WGS) entry which is preliminary data.</text>
</comment>
<dbReference type="InterPro" id="IPR000866">
    <property type="entry name" value="AhpC/TSA"/>
</dbReference>
<keyword evidence="5" id="KW-0049">Antioxidant</keyword>
<dbReference type="GO" id="GO:0008379">
    <property type="term" value="F:thioredoxin peroxidase activity"/>
    <property type="evidence" value="ECO:0007669"/>
    <property type="project" value="TreeGrafter"/>
</dbReference>
<dbReference type="InterPro" id="IPR024706">
    <property type="entry name" value="Peroxiredoxin_AhpC-typ"/>
</dbReference>
<gene>
    <name evidence="15" type="ORF">C7445_10421</name>
</gene>
<dbReference type="GO" id="GO:0034599">
    <property type="term" value="P:cellular response to oxidative stress"/>
    <property type="evidence" value="ECO:0007669"/>
    <property type="project" value="TreeGrafter"/>
</dbReference>
<dbReference type="PIRSF" id="PIRSF000239">
    <property type="entry name" value="AHPC"/>
    <property type="match status" value="1"/>
</dbReference>
<accession>A0A4R8LPT3</accession>
<keyword evidence="16" id="KW-1185">Reference proteome</keyword>
<comment type="subunit">
    <text evidence="2">Monomer.</text>
</comment>
<comment type="similarity">
    <text evidence="10">Belongs to the peroxiredoxin family. BCP/PrxQ subfamily.</text>
</comment>
<evidence type="ECO:0000256" key="3">
    <source>
        <dbReference type="ARBA" id="ARBA00013017"/>
    </source>
</evidence>
<dbReference type="GO" id="GO:0005737">
    <property type="term" value="C:cytoplasm"/>
    <property type="evidence" value="ECO:0007669"/>
    <property type="project" value="TreeGrafter"/>
</dbReference>
<feature type="domain" description="Thioredoxin" evidence="14">
    <location>
        <begin position="3"/>
        <end position="155"/>
    </location>
</feature>
<dbReference type="Proteomes" id="UP000294581">
    <property type="component" value="Unassembled WGS sequence"/>
</dbReference>
<evidence type="ECO:0000313" key="16">
    <source>
        <dbReference type="Proteomes" id="UP000294581"/>
    </source>
</evidence>
<dbReference type="PANTHER" id="PTHR42801:SF4">
    <property type="entry name" value="AHPC_TSA FAMILY PROTEIN"/>
    <property type="match status" value="1"/>
</dbReference>
<dbReference type="OrthoDB" id="9812811at2"/>
<dbReference type="InterPro" id="IPR050924">
    <property type="entry name" value="Peroxiredoxin_BCP/PrxQ"/>
</dbReference>
<organism evidence="15 16">
    <name type="scientific">Alicyclobacillus sacchari</name>
    <dbReference type="NCBI Taxonomy" id="392010"/>
    <lineage>
        <taxon>Bacteria</taxon>
        <taxon>Bacillati</taxon>
        <taxon>Bacillota</taxon>
        <taxon>Bacilli</taxon>
        <taxon>Bacillales</taxon>
        <taxon>Alicyclobacillaceae</taxon>
        <taxon>Alicyclobacillus</taxon>
    </lineage>
</organism>
<evidence type="ECO:0000313" key="15">
    <source>
        <dbReference type="EMBL" id="TDY49510.1"/>
    </source>
</evidence>
<evidence type="ECO:0000256" key="9">
    <source>
        <dbReference type="ARBA" id="ARBA00032824"/>
    </source>
</evidence>
<dbReference type="NCBIfam" id="NF006960">
    <property type="entry name" value="PRK09437.1"/>
    <property type="match status" value="1"/>
</dbReference>
<evidence type="ECO:0000256" key="5">
    <source>
        <dbReference type="ARBA" id="ARBA00022862"/>
    </source>
</evidence>
<sequence>MTLQVGDEAPDFQAIADNGDQVALHDLRGQVVVLYFYPKDDTPGCTAEACAFRDLQGEFATLGAAIYGVSRDDVKSHGKFRDKFQLNFPLLADTDSQICERYGVLKEKNMFGKKSIGIERTTFVIDRDGNIAAVFPKVKVDGHADAVLEVVRGLA</sequence>
<keyword evidence="8" id="KW-0676">Redox-active center</keyword>